<dbReference type="NCBIfam" id="TIGR01727">
    <property type="entry name" value="oligo_HPY"/>
    <property type="match status" value="1"/>
</dbReference>
<evidence type="ECO:0000313" key="6">
    <source>
        <dbReference type="EMBL" id="SFP81741.1"/>
    </source>
</evidence>
<dbReference type="InterPro" id="IPR003593">
    <property type="entry name" value="AAA+_ATPase"/>
</dbReference>
<dbReference type="GO" id="GO:0005524">
    <property type="term" value="F:ATP binding"/>
    <property type="evidence" value="ECO:0007669"/>
    <property type="project" value="UniProtKB-KW"/>
</dbReference>
<dbReference type="GO" id="GO:0055085">
    <property type="term" value="P:transmembrane transport"/>
    <property type="evidence" value="ECO:0007669"/>
    <property type="project" value="UniProtKB-ARBA"/>
</dbReference>
<reference evidence="6 7" key="1">
    <citation type="submission" date="2016-10" db="EMBL/GenBank/DDBJ databases">
        <authorList>
            <person name="de Groot N.N."/>
        </authorList>
    </citation>
    <scope>NUCLEOTIDE SEQUENCE [LARGE SCALE GENOMIC DNA]</scope>
    <source>
        <strain evidence="6 7">DSM 20678</strain>
    </source>
</reference>
<dbReference type="Gene3D" id="3.40.50.300">
    <property type="entry name" value="P-loop containing nucleotide triphosphate hydrolases"/>
    <property type="match status" value="1"/>
</dbReference>
<evidence type="ECO:0000256" key="4">
    <source>
        <dbReference type="ARBA" id="ARBA00022840"/>
    </source>
</evidence>
<dbReference type="Pfam" id="PF08352">
    <property type="entry name" value="oligo_HPY"/>
    <property type="match status" value="1"/>
</dbReference>
<dbReference type="InterPro" id="IPR013563">
    <property type="entry name" value="Oligopep_ABC_C"/>
</dbReference>
<dbReference type="PANTHER" id="PTHR43776:SF7">
    <property type="entry name" value="D,D-DIPEPTIDE TRANSPORT ATP-BINDING PROTEIN DDPF-RELATED"/>
    <property type="match status" value="1"/>
</dbReference>
<evidence type="ECO:0000313" key="7">
    <source>
        <dbReference type="Proteomes" id="UP000198577"/>
    </source>
</evidence>
<dbReference type="RefSeq" id="WP_025747202.1">
    <property type="nucleotide sequence ID" value="NZ_FOXR01000004.1"/>
</dbReference>
<dbReference type="PANTHER" id="PTHR43776">
    <property type="entry name" value="TRANSPORT ATP-BINDING PROTEIN"/>
    <property type="match status" value="1"/>
</dbReference>
<dbReference type="EMBL" id="FOXR01000004">
    <property type="protein sequence ID" value="SFP81741.1"/>
    <property type="molecule type" value="Genomic_DNA"/>
</dbReference>
<dbReference type="OrthoDB" id="9784450at2"/>
<keyword evidence="2" id="KW-0813">Transport</keyword>
<dbReference type="SUPFAM" id="SSF52540">
    <property type="entry name" value="P-loop containing nucleoside triphosphate hydrolases"/>
    <property type="match status" value="1"/>
</dbReference>
<dbReference type="AlphaFoldDB" id="A0A1I5TFU8"/>
<protein>
    <submittedName>
        <fullName evidence="6">Peptide/nickel transport system ATP-binding protein</fullName>
    </submittedName>
</protein>
<dbReference type="CDD" id="cd03257">
    <property type="entry name" value="ABC_NikE_OppD_transporters"/>
    <property type="match status" value="1"/>
</dbReference>
<keyword evidence="3" id="KW-0547">Nucleotide-binding</keyword>
<comment type="similarity">
    <text evidence="1">Belongs to the ABC transporter superfamily.</text>
</comment>
<evidence type="ECO:0000259" key="5">
    <source>
        <dbReference type="PROSITE" id="PS50893"/>
    </source>
</evidence>
<dbReference type="Pfam" id="PF00005">
    <property type="entry name" value="ABC_tran"/>
    <property type="match status" value="1"/>
</dbReference>
<dbReference type="GO" id="GO:0016887">
    <property type="term" value="F:ATP hydrolysis activity"/>
    <property type="evidence" value="ECO:0007669"/>
    <property type="project" value="InterPro"/>
</dbReference>
<evidence type="ECO:0000256" key="3">
    <source>
        <dbReference type="ARBA" id="ARBA00022741"/>
    </source>
</evidence>
<accession>A0A1I5TFU8</accession>
<keyword evidence="4 6" id="KW-0067">ATP-binding</keyword>
<sequence length="331" mass="37335">MHEAIKVSNVSKVFSRGYLRKSHKLVLSGIDLKITEGDRLVIVGESGMGKTTLARIMADLEWPTEGQVLWFGQDIGRMSKKEKRLLRGSVQYVHQDPYSSLHPAKTIFNIVADPLRYAHGLKSKDLRKRVKELMEMVGLTPAEYFFNKYPHHLSGGGRQRLAIARALTTEPRVIIADEPISMIDMSLRASIIKLFKDLNDQYNIAVVLVLHDIGAAKYFTYEKGEVAILYGGKIVEKGEGTKVLDNPLHPYTRVLINSSPVADPELARNRQVEQLRSYAVPIRTPDSKGCPFAHACNYYIEKCLERDPQLVPVEQNHEIACHVFCNRDGVI</sequence>
<feature type="domain" description="ABC transporter" evidence="5">
    <location>
        <begin position="5"/>
        <end position="256"/>
    </location>
</feature>
<evidence type="ECO:0000256" key="1">
    <source>
        <dbReference type="ARBA" id="ARBA00005417"/>
    </source>
</evidence>
<gene>
    <name evidence="6" type="ORF">SAMN05444406_104103</name>
</gene>
<dbReference type="SMART" id="SM00382">
    <property type="entry name" value="AAA"/>
    <property type="match status" value="1"/>
</dbReference>
<dbReference type="GO" id="GO:0015833">
    <property type="term" value="P:peptide transport"/>
    <property type="evidence" value="ECO:0007669"/>
    <property type="project" value="InterPro"/>
</dbReference>
<keyword evidence="7" id="KW-1185">Reference proteome</keyword>
<proteinExistence type="inferred from homology"/>
<name>A0A1I5TFU8_9FIRM</name>
<evidence type="ECO:0000256" key="2">
    <source>
        <dbReference type="ARBA" id="ARBA00022448"/>
    </source>
</evidence>
<dbReference type="Proteomes" id="UP000198577">
    <property type="component" value="Unassembled WGS sequence"/>
</dbReference>
<dbReference type="STRING" id="937334.SAMN05444406_104103"/>
<organism evidence="6 7">
    <name type="scientific">Caldicoprobacter faecalis</name>
    <dbReference type="NCBI Taxonomy" id="937334"/>
    <lineage>
        <taxon>Bacteria</taxon>
        <taxon>Bacillati</taxon>
        <taxon>Bacillota</taxon>
        <taxon>Clostridia</taxon>
        <taxon>Caldicoprobacterales</taxon>
        <taxon>Caldicoprobacteraceae</taxon>
        <taxon>Caldicoprobacter</taxon>
    </lineage>
</organism>
<dbReference type="PROSITE" id="PS50893">
    <property type="entry name" value="ABC_TRANSPORTER_2"/>
    <property type="match status" value="1"/>
</dbReference>
<dbReference type="InterPro" id="IPR050319">
    <property type="entry name" value="ABC_transp_ATP-bind"/>
</dbReference>
<dbReference type="InterPro" id="IPR027417">
    <property type="entry name" value="P-loop_NTPase"/>
</dbReference>
<dbReference type="InterPro" id="IPR003439">
    <property type="entry name" value="ABC_transporter-like_ATP-bd"/>
</dbReference>